<proteinExistence type="predicted"/>
<keyword evidence="2" id="KW-0472">Membrane</keyword>
<evidence type="ECO:0000313" key="4">
    <source>
        <dbReference type="EMBL" id="KAK8500613.1"/>
    </source>
</evidence>
<dbReference type="Pfam" id="PF14288">
    <property type="entry name" value="FKS1_dom1"/>
    <property type="match status" value="1"/>
</dbReference>
<dbReference type="InterPro" id="IPR026899">
    <property type="entry name" value="FKS1-like_dom1"/>
</dbReference>
<protein>
    <recommendedName>
        <fullName evidence="3">1,3-beta-glucan synthase component FKS1-like domain-containing protein</fullName>
    </recommendedName>
</protein>
<feature type="transmembrane region" description="Helical" evidence="2">
    <location>
        <begin position="459"/>
        <end position="480"/>
    </location>
</feature>
<accession>A0ABR2B1K6</accession>
<keyword evidence="2" id="KW-0812">Transmembrane</keyword>
<evidence type="ECO:0000313" key="5">
    <source>
        <dbReference type="Proteomes" id="UP001472677"/>
    </source>
</evidence>
<evidence type="ECO:0000256" key="1">
    <source>
        <dbReference type="SAM" id="MobiDB-lite"/>
    </source>
</evidence>
<feature type="domain" description="1,3-beta-glucan synthase component FKS1-like" evidence="3">
    <location>
        <begin position="278"/>
        <end position="340"/>
    </location>
</feature>
<feature type="transmembrane region" description="Helical" evidence="2">
    <location>
        <begin position="523"/>
        <end position="543"/>
    </location>
</feature>
<name>A0ABR2B1K6_9ROSI</name>
<evidence type="ECO:0000256" key="2">
    <source>
        <dbReference type="SAM" id="Phobius"/>
    </source>
</evidence>
<dbReference type="PANTHER" id="PTHR12741">
    <property type="entry name" value="LYST-INTERACTING PROTEIN LIP5 DOPAMINE RESPONSIVE PROTEIN DRG-1"/>
    <property type="match status" value="1"/>
</dbReference>
<dbReference type="EMBL" id="JBBPBM010000214">
    <property type="protein sequence ID" value="KAK8500613.1"/>
    <property type="molecule type" value="Genomic_DNA"/>
</dbReference>
<gene>
    <name evidence="4" type="ORF">V6N12_038572</name>
</gene>
<feature type="region of interest" description="Disordered" evidence="1">
    <location>
        <begin position="97"/>
        <end position="122"/>
    </location>
</feature>
<dbReference type="Proteomes" id="UP001472677">
    <property type="component" value="Unassembled WGS sequence"/>
</dbReference>
<feature type="transmembrane region" description="Helical" evidence="2">
    <location>
        <begin position="378"/>
        <end position="404"/>
    </location>
</feature>
<dbReference type="SMART" id="SM01205">
    <property type="entry name" value="FKS1_dom1"/>
    <property type="match status" value="1"/>
</dbReference>
<dbReference type="PANTHER" id="PTHR12741:SF51">
    <property type="entry name" value="1,3-BETA-GLUCAN SYNTHASE"/>
    <property type="match status" value="1"/>
</dbReference>
<reference evidence="4 5" key="1">
    <citation type="journal article" date="2024" name="G3 (Bethesda)">
        <title>Genome assembly of Hibiscus sabdariffa L. provides insights into metabolisms of medicinal natural products.</title>
        <authorList>
            <person name="Kim T."/>
        </authorList>
    </citation>
    <scope>NUCLEOTIDE SEQUENCE [LARGE SCALE GENOMIC DNA]</scope>
    <source>
        <strain evidence="4">TK-2024</strain>
        <tissue evidence="4">Old leaves</tissue>
    </source>
</reference>
<feature type="transmembrane region" description="Helical" evidence="2">
    <location>
        <begin position="416"/>
        <end position="433"/>
    </location>
</feature>
<feature type="transmembrane region" description="Helical" evidence="2">
    <location>
        <begin position="348"/>
        <end position="366"/>
    </location>
</feature>
<organism evidence="4 5">
    <name type="scientific">Hibiscus sabdariffa</name>
    <name type="common">roselle</name>
    <dbReference type="NCBI Taxonomy" id="183260"/>
    <lineage>
        <taxon>Eukaryota</taxon>
        <taxon>Viridiplantae</taxon>
        <taxon>Streptophyta</taxon>
        <taxon>Embryophyta</taxon>
        <taxon>Tracheophyta</taxon>
        <taxon>Spermatophyta</taxon>
        <taxon>Magnoliopsida</taxon>
        <taxon>eudicotyledons</taxon>
        <taxon>Gunneridae</taxon>
        <taxon>Pentapetalae</taxon>
        <taxon>rosids</taxon>
        <taxon>malvids</taxon>
        <taxon>Malvales</taxon>
        <taxon>Malvaceae</taxon>
        <taxon>Malvoideae</taxon>
        <taxon>Hibiscus</taxon>
    </lineage>
</organism>
<sequence length="617" mass="72024">MEPNAMHGGSTLLPYIWELIPHSWEVKPQHIRRIISLEVFEVCGEDGNENFSLLKQPKEPKPRTTLSKIRFIFFLLLYNHNAIDHYYPLLQNHSTPMASSSGTKRPPLPPPPFARLTRSRDPKNGDYNILPFDDSPIMKLPEIKTAVEAVCKMENLPRINGVVEKDIFNWLSSVLGFQGFGLHNGSLVHYANKAFLIMFGKLKKANTENQREHLILLLANILARRKDLGGYDEVEATIRTIRQLKNEFFSNYELWCKYMHIPSCTRNNERYSEAEQQQRHLIYIALYLLIWGEASNIRFMPECICYIFHKILNEYFVGNQFNIGKWKPKSNFVEVRTFWQLYRSFDRMWIFFIMALQAMIIVAWAHSGSSFEDVLRRILSIFITYAILSFLRAILDIILSIHAWRCSEVAQLLRHLLKLVVASIWVVVLPVAYSTSVKDPTGLLKFLNHWTGDSQNQSLYSYLVVLYMIPDILGIILFLLQPLREKMELTNWPVINIVMWWAQPNVYVGRGMHVGTFSLLKYTLFWILVLSVKLAFSYFVECLKRRSRGVLRRGKARGNRLIWSGRGDFKKAQGGAQVTQKMLRRGGVERQRFEKIVKEWDEDKFRVKKLKEAWAPL</sequence>
<keyword evidence="2" id="KW-1133">Transmembrane helix</keyword>
<evidence type="ECO:0000259" key="3">
    <source>
        <dbReference type="SMART" id="SM01205"/>
    </source>
</evidence>
<keyword evidence="5" id="KW-1185">Reference proteome</keyword>
<comment type="caution">
    <text evidence="4">The sequence shown here is derived from an EMBL/GenBank/DDBJ whole genome shotgun (WGS) entry which is preliminary data.</text>
</comment>